<gene>
    <name evidence="1" type="ORF">OMM_03140</name>
</gene>
<dbReference type="EMBL" id="ATBP01000402">
    <property type="protein sequence ID" value="ETR70574.1"/>
    <property type="molecule type" value="Genomic_DNA"/>
</dbReference>
<dbReference type="AlphaFoldDB" id="A0A1V1P710"/>
<evidence type="ECO:0000313" key="2">
    <source>
        <dbReference type="Proteomes" id="UP000189670"/>
    </source>
</evidence>
<evidence type="ECO:0000313" key="1">
    <source>
        <dbReference type="EMBL" id="ETR70574.1"/>
    </source>
</evidence>
<accession>A0A1V1P710</accession>
<protein>
    <submittedName>
        <fullName evidence="1">Uncharacterized protein</fullName>
    </submittedName>
</protein>
<reference evidence="2" key="1">
    <citation type="submission" date="2012-11" db="EMBL/GenBank/DDBJ databases">
        <authorList>
            <person name="Lucero-Rivera Y.E."/>
            <person name="Tovar-Ramirez D."/>
        </authorList>
    </citation>
    <scope>NUCLEOTIDE SEQUENCE [LARGE SCALE GENOMIC DNA]</scope>
    <source>
        <strain evidence="2">Araruama</strain>
    </source>
</reference>
<comment type="caution">
    <text evidence="1">The sequence shown here is derived from an EMBL/GenBank/DDBJ whole genome shotgun (WGS) entry which is preliminary data.</text>
</comment>
<organism evidence="1 2">
    <name type="scientific">Candidatus Magnetoglobus multicellularis str. Araruama</name>
    <dbReference type="NCBI Taxonomy" id="890399"/>
    <lineage>
        <taxon>Bacteria</taxon>
        <taxon>Pseudomonadati</taxon>
        <taxon>Thermodesulfobacteriota</taxon>
        <taxon>Desulfobacteria</taxon>
        <taxon>Desulfobacterales</taxon>
        <taxon>Desulfobacteraceae</taxon>
        <taxon>Candidatus Magnetoglobus</taxon>
    </lineage>
</organism>
<dbReference type="Proteomes" id="UP000189670">
    <property type="component" value="Unassembled WGS sequence"/>
</dbReference>
<name>A0A1V1P710_9BACT</name>
<proteinExistence type="predicted"/>
<sequence length="159" mass="18515">MYIVANSLKNIIQYNYLLTLKKIEITPMHTKKIIQIIGKEAYNDAFACIKDLINNGLSLDRFTDDCQRPNRQDITFFIASWCKHIGLSLEDYQEWLIDYCIDVLSEISSSNPSKIRHSTKSAIKYIHKTDAAFRCICEHNVFKAKCSKDCPIYNNMHDR</sequence>